<dbReference type="PANTHER" id="PTHR13374:SF3">
    <property type="entry name" value="DET1 HOMOLOG"/>
    <property type="match status" value="1"/>
</dbReference>
<name>A0A9W8CZ79_9FUNG</name>
<dbReference type="Pfam" id="PF09737">
    <property type="entry name" value="Det1"/>
    <property type="match status" value="2"/>
</dbReference>
<dbReference type="OrthoDB" id="18339at2759"/>
<dbReference type="PANTHER" id="PTHR13374">
    <property type="entry name" value="DET1 HOMOLOG DE-ETIOLATED-1 HOMOLOG"/>
    <property type="match status" value="1"/>
</dbReference>
<dbReference type="Proteomes" id="UP001143981">
    <property type="component" value="Unassembled WGS sequence"/>
</dbReference>
<dbReference type="GO" id="GO:0032436">
    <property type="term" value="P:positive regulation of proteasomal ubiquitin-dependent protein catabolic process"/>
    <property type="evidence" value="ECO:0007669"/>
    <property type="project" value="TreeGrafter"/>
</dbReference>
<reference evidence="2" key="1">
    <citation type="submission" date="2022-07" db="EMBL/GenBank/DDBJ databases">
        <title>Phylogenomic reconstructions and comparative analyses of Kickxellomycotina fungi.</title>
        <authorList>
            <person name="Reynolds N.K."/>
            <person name="Stajich J.E."/>
            <person name="Barry K."/>
            <person name="Grigoriev I.V."/>
            <person name="Crous P."/>
            <person name="Smith M.E."/>
        </authorList>
    </citation>
    <scope>NUCLEOTIDE SEQUENCE</scope>
    <source>
        <strain evidence="2">BCRC 34381</strain>
    </source>
</reference>
<evidence type="ECO:0000313" key="2">
    <source>
        <dbReference type="EMBL" id="KAJ1730778.1"/>
    </source>
</evidence>
<dbReference type="GO" id="GO:0031625">
    <property type="term" value="F:ubiquitin protein ligase binding"/>
    <property type="evidence" value="ECO:0007669"/>
    <property type="project" value="TreeGrafter"/>
</dbReference>
<feature type="region of interest" description="Disordered" evidence="1">
    <location>
        <begin position="627"/>
        <end position="646"/>
    </location>
</feature>
<feature type="compositionally biased region" description="Polar residues" evidence="1">
    <location>
        <begin position="628"/>
        <end position="646"/>
    </location>
</feature>
<organism evidence="2 3">
    <name type="scientific">Coemansia biformis</name>
    <dbReference type="NCBI Taxonomy" id="1286918"/>
    <lineage>
        <taxon>Eukaryota</taxon>
        <taxon>Fungi</taxon>
        <taxon>Fungi incertae sedis</taxon>
        <taxon>Zoopagomycota</taxon>
        <taxon>Kickxellomycotina</taxon>
        <taxon>Kickxellomycetes</taxon>
        <taxon>Kickxellales</taxon>
        <taxon>Kickxellaceae</taxon>
        <taxon>Coemansia</taxon>
    </lineage>
</organism>
<feature type="non-terminal residue" evidence="2">
    <location>
        <position position="1"/>
    </location>
</feature>
<evidence type="ECO:0000256" key="1">
    <source>
        <dbReference type="SAM" id="MobiDB-lite"/>
    </source>
</evidence>
<dbReference type="GO" id="GO:1990756">
    <property type="term" value="F:ubiquitin-like ligase-substrate adaptor activity"/>
    <property type="evidence" value="ECO:0007669"/>
    <property type="project" value="TreeGrafter"/>
</dbReference>
<comment type="caution">
    <text evidence="2">The sequence shown here is derived from an EMBL/GenBank/DDBJ whole genome shotgun (WGS) entry which is preliminary data.</text>
</comment>
<dbReference type="InterPro" id="IPR019138">
    <property type="entry name" value="De-etiolated_protein_1_Det1"/>
</dbReference>
<dbReference type="GO" id="GO:0016567">
    <property type="term" value="P:protein ubiquitination"/>
    <property type="evidence" value="ECO:0007669"/>
    <property type="project" value="TreeGrafter"/>
</dbReference>
<sequence>YLVGFSRTLTELQVFRVSSPSPSTQALAGATADPGKGEFWRFFRLVWARTYAGTGESLHRDLCLVSPSANHLIVARLRRAAPPASAEAAPAGHHPNTLSCIRPAEDVAILVINIHTGELVDTREYLADNIHLSGHAGVSLYEDQLCLLSLRNQCVRLLRIGRDGKLADMHEIGWYTREDDAIYEDQLRIREARALAAKHQTWGHASETPTLTSPQQGTGSASGAPYVEYAPGARWPAANAQPGVGLGEQRPPFLFPFSPQARQMLEQNDDVRATAAAVDQADAPTDGNAGLDSAMTPDTLDRAVLVSYRLLQSLPHRYHLMFRRIMHPATRLDSLTDSDVMSIEPSLTTAPYSGLKQKLLGALFTRARAADDNGQQLHYFFRSFRQYEGLVLWRAQFVTRTRLLLRFVALQVATSRSLRAQAISSSALANAFTLLAEYDIVAARFGRIWDAGEEALYAEVEQRLDVYRVPMAGRGPGCGSSSAQAPSMANDVYLRDAFESAQSAIRMARSGGPVQAMRKASAVLPLAPQCVQESSLLSPEIFQCNLRTRQALERFRPVGLAPIRFFDRPSGAVKFVLAPGPSNALSMATGDVLSADPAEPQGTRVLQSGAVLASTGGGEEADLFGEGASSSAAQATPTVSTPGHMQSSGHKMGVIYLFHPTLPLVVSTRGDRGTQAPLPTCNIHFRHGS</sequence>
<gene>
    <name evidence="2" type="ORF">LPJ61_002844</name>
</gene>
<dbReference type="EMBL" id="JANBOI010000407">
    <property type="protein sequence ID" value="KAJ1730778.1"/>
    <property type="molecule type" value="Genomic_DNA"/>
</dbReference>
<feature type="compositionally biased region" description="Polar residues" evidence="1">
    <location>
        <begin position="207"/>
        <end position="221"/>
    </location>
</feature>
<proteinExistence type="predicted"/>
<keyword evidence="3" id="KW-1185">Reference proteome</keyword>
<dbReference type="GO" id="GO:0031461">
    <property type="term" value="C:cullin-RING ubiquitin ligase complex"/>
    <property type="evidence" value="ECO:0007669"/>
    <property type="project" value="TreeGrafter"/>
</dbReference>
<feature type="region of interest" description="Disordered" evidence="1">
    <location>
        <begin position="201"/>
        <end position="223"/>
    </location>
</feature>
<dbReference type="GO" id="GO:0005634">
    <property type="term" value="C:nucleus"/>
    <property type="evidence" value="ECO:0007669"/>
    <property type="project" value="TreeGrafter"/>
</dbReference>
<dbReference type="AlphaFoldDB" id="A0A9W8CZ79"/>
<protein>
    <submittedName>
        <fullName evidence="2">Uncharacterized protein</fullName>
    </submittedName>
</protein>
<accession>A0A9W8CZ79</accession>
<evidence type="ECO:0000313" key="3">
    <source>
        <dbReference type="Proteomes" id="UP001143981"/>
    </source>
</evidence>